<dbReference type="Pfam" id="PF12850">
    <property type="entry name" value="Metallophos_2"/>
    <property type="match status" value="1"/>
</dbReference>
<gene>
    <name evidence="7" type="ORF">WJX81_007014</name>
</gene>
<dbReference type="SUPFAM" id="SSF56300">
    <property type="entry name" value="Metallo-dependent phosphatases"/>
    <property type="match status" value="1"/>
</dbReference>
<dbReference type="PANTHER" id="PTHR11124">
    <property type="entry name" value="VACUOLAR SORTING PROTEIN VPS29"/>
    <property type="match status" value="1"/>
</dbReference>
<accession>A0AAW1REY5</accession>
<evidence type="ECO:0000256" key="4">
    <source>
        <dbReference type="ARBA" id="ARBA00022927"/>
    </source>
</evidence>
<keyword evidence="3" id="KW-0813">Transport</keyword>
<dbReference type="AlphaFoldDB" id="A0AAW1REY5"/>
<evidence type="ECO:0000313" key="7">
    <source>
        <dbReference type="EMBL" id="KAK9832101.1"/>
    </source>
</evidence>
<evidence type="ECO:0000259" key="6">
    <source>
        <dbReference type="Pfam" id="PF12850"/>
    </source>
</evidence>
<proteinExistence type="inferred from homology"/>
<dbReference type="NCBIfam" id="TIGR00040">
    <property type="entry name" value="yfcE"/>
    <property type="match status" value="1"/>
</dbReference>
<dbReference type="GO" id="GO:0042147">
    <property type="term" value="P:retrograde transport, endosome to Golgi"/>
    <property type="evidence" value="ECO:0007669"/>
    <property type="project" value="InterPro"/>
</dbReference>
<dbReference type="GO" id="GO:0015031">
    <property type="term" value="P:protein transport"/>
    <property type="evidence" value="ECO:0007669"/>
    <property type="project" value="UniProtKB-KW"/>
</dbReference>
<dbReference type="CDD" id="cd07394">
    <property type="entry name" value="MPP_Vps29"/>
    <property type="match status" value="1"/>
</dbReference>
<evidence type="ECO:0000313" key="8">
    <source>
        <dbReference type="Proteomes" id="UP001445335"/>
    </source>
</evidence>
<evidence type="ECO:0000256" key="5">
    <source>
        <dbReference type="RuleBase" id="RU362040"/>
    </source>
</evidence>
<dbReference type="Proteomes" id="UP001445335">
    <property type="component" value="Unassembled WGS sequence"/>
</dbReference>
<dbReference type="InterPro" id="IPR000979">
    <property type="entry name" value="Phosphodiesterase_MJ0936/Vps29"/>
</dbReference>
<dbReference type="EMBL" id="JALJOU010000042">
    <property type="protein sequence ID" value="KAK9832101.1"/>
    <property type="molecule type" value="Genomic_DNA"/>
</dbReference>
<dbReference type="GO" id="GO:0030904">
    <property type="term" value="C:retromer complex"/>
    <property type="evidence" value="ECO:0007669"/>
    <property type="project" value="InterPro"/>
</dbReference>
<comment type="similarity">
    <text evidence="1 5">Belongs to the VPS29 family.</text>
</comment>
<dbReference type="InterPro" id="IPR028661">
    <property type="entry name" value="Vps29"/>
</dbReference>
<name>A0AAW1REY5_9CHLO</name>
<organism evidence="7 8">
    <name type="scientific">Elliptochloris bilobata</name>
    <dbReference type="NCBI Taxonomy" id="381761"/>
    <lineage>
        <taxon>Eukaryota</taxon>
        <taxon>Viridiplantae</taxon>
        <taxon>Chlorophyta</taxon>
        <taxon>core chlorophytes</taxon>
        <taxon>Trebouxiophyceae</taxon>
        <taxon>Trebouxiophyceae incertae sedis</taxon>
        <taxon>Elliptochloris clade</taxon>
        <taxon>Elliptochloris</taxon>
    </lineage>
</organism>
<protein>
    <recommendedName>
        <fullName evidence="2 5">Vacuolar protein sorting-associated protein 29</fullName>
    </recommendedName>
</protein>
<dbReference type="InterPro" id="IPR024654">
    <property type="entry name" value="Calcineurin-like_PHP_lpxH"/>
</dbReference>
<evidence type="ECO:0000256" key="2">
    <source>
        <dbReference type="ARBA" id="ARBA00017767"/>
    </source>
</evidence>
<dbReference type="GO" id="GO:0005829">
    <property type="term" value="C:cytosol"/>
    <property type="evidence" value="ECO:0007669"/>
    <property type="project" value="GOC"/>
</dbReference>
<reference evidence="7 8" key="1">
    <citation type="journal article" date="2024" name="Nat. Commun.">
        <title>Phylogenomics reveals the evolutionary origins of lichenization in chlorophyte algae.</title>
        <authorList>
            <person name="Puginier C."/>
            <person name="Libourel C."/>
            <person name="Otte J."/>
            <person name="Skaloud P."/>
            <person name="Haon M."/>
            <person name="Grisel S."/>
            <person name="Petersen M."/>
            <person name="Berrin J.G."/>
            <person name="Delaux P.M."/>
            <person name="Dal Grande F."/>
            <person name="Keller J."/>
        </authorList>
    </citation>
    <scope>NUCLEOTIDE SEQUENCE [LARGE SCALE GENOMIC DNA]</scope>
    <source>
        <strain evidence="7 8">SAG 245.80</strain>
    </source>
</reference>
<dbReference type="Gene3D" id="3.60.21.10">
    <property type="match status" value="1"/>
</dbReference>
<comment type="caution">
    <text evidence="7">The sequence shown here is derived from an EMBL/GenBank/DDBJ whole genome shotgun (WGS) entry which is preliminary data.</text>
</comment>
<evidence type="ECO:0000256" key="1">
    <source>
        <dbReference type="ARBA" id="ARBA00005945"/>
    </source>
</evidence>
<keyword evidence="8" id="KW-1185">Reference proteome</keyword>
<evidence type="ECO:0000256" key="3">
    <source>
        <dbReference type="ARBA" id="ARBA00022448"/>
    </source>
</evidence>
<feature type="domain" description="Calcineurin-like phosphoesterase" evidence="6">
    <location>
        <begin position="4"/>
        <end position="158"/>
    </location>
</feature>
<sequence length="186" mass="20378">MVLVLCIGDIHIPQRATDLPAKFKALLVPGKIHHILCPGNLCTQEVFDYLKTVCGDLHVTRGDFDNAGSQYPEEKVLSLGGFKVGLCHGHQVVPWGDMDALGLLQRKLDVDILVTGHTHEFKASKLEDRFLINPGSATGAFGSMTKASWPSFVLMDMDAGKATVYVYELLNNDVKVEKIEFVKAPA</sequence>
<dbReference type="FunFam" id="3.60.21.10:FF:000015">
    <property type="entry name" value="Vacuolar protein sorting-associated protein 29"/>
    <property type="match status" value="1"/>
</dbReference>
<dbReference type="GO" id="GO:0031410">
    <property type="term" value="C:cytoplasmic vesicle"/>
    <property type="evidence" value="ECO:0007669"/>
    <property type="project" value="UniProtKB-ARBA"/>
</dbReference>
<dbReference type="InterPro" id="IPR029052">
    <property type="entry name" value="Metallo-depent_PP-like"/>
</dbReference>
<keyword evidence="4" id="KW-0653">Protein transport</keyword>